<accession>A0ABY7VCN5</accession>
<protein>
    <submittedName>
        <fullName evidence="2">Uncharacterized protein</fullName>
    </submittedName>
</protein>
<organism evidence="2 3">
    <name type="scientific">Thalassomonas haliotis</name>
    <dbReference type="NCBI Taxonomy" id="485448"/>
    <lineage>
        <taxon>Bacteria</taxon>
        <taxon>Pseudomonadati</taxon>
        <taxon>Pseudomonadota</taxon>
        <taxon>Gammaproteobacteria</taxon>
        <taxon>Alteromonadales</taxon>
        <taxon>Colwelliaceae</taxon>
        <taxon>Thalassomonas</taxon>
    </lineage>
</organism>
<keyword evidence="1" id="KW-0732">Signal</keyword>
<feature type="signal peptide" evidence="1">
    <location>
        <begin position="1"/>
        <end position="19"/>
    </location>
</feature>
<evidence type="ECO:0000313" key="3">
    <source>
        <dbReference type="Proteomes" id="UP001215231"/>
    </source>
</evidence>
<reference evidence="2 3" key="1">
    <citation type="journal article" date="2022" name="Mar. Drugs">
        <title>Bioassay-Guided Fractionation Leads to the Detection of Cholic Acid Generated by the Rare Thalassomonas sp.</title>
        <authorList>
            <person name="Pheiffer F."/>
            <person name="Schneider Y.K."/>
            <person name="Hansen E.H."/>
            <person name="Andersen J.H."/>
            <person name="Isaksson J."/>
            <person name="Busche T."/>
            <person name="R C."/>
            <person name="Kalinowski J."/>
            <person name="Zyl L.V."/>
            <person name="Trindade M."/>
        </authorList>
    </citation>
    <scope>NUCLEOTIDE SEQUENCE [LARGE SCALE GENOMIC DNA]</scope>
    <source>
        <strain evidence="2 3">A5K-61T</strain>
    </source>
</reference>
<keyword evidence="3" id="KW-1185">Reference proteome</keyword>
<proteinExistence type="predicted"/>
<dbReference type="EMBL" id="CP059693">
    <property type="protein sequence ID" value="WDE11051.1"/>
    <property type="molecule type" value="Genomic_DNA"/>
</dbReference>
<sequence>MKKWTLPLLTILLNTHAFAEKKAIEIENYQINPIDIFDADGNPLKEVNTKTLPKPNVTVLASNDELGIVKILDLQGKEIWLDTLDLKMNIGKTVSLPCVKLAMNLPEDNTRTGTSGFGSACKKGS</sequence>
<name>A0ABY7VCN5_9GAMM</name>
<gene>
    <name evidence="2" type="ORF">H3N35_22885</name>
</gene>
<dbReference type="RefSeq" id="WP_274051137.1">
    <property type="nucleotide sequence ID" value="NZ_CP059693.1"/>
</dbReference>
<dbReference type="Proteomes" id="UP001215231">
    <property type="component" value="Chromosome"/>
</dbReference>
<feature type="chain" id="PRO_5046172988" evidence="1">
    <location>
        <begin position="20"/>
        <end position="125"/>
    </location>
</feature>
<evidence type="ECO:0000313" key="2">
    <source>
        <dbReference type="EMBL" id="WDE11051.1"/>
    </source>
</evidence>
<evidence type="ECO:0000256" key="1">
    <source>
        <dbReference type="SAM" id="SignalP"/>
    </source>
</evidence>